<dbReference type="EMBL" id="CP081958">
    <property type="protein sequence ID" value="QZP39010.1"/>
    <property type="molecule type" value="Genomic_DNA"/>
</dbReference>
<evidence type="ECO:0000313" key="3">
    <source>
        <dbReference type="Proteomes" id="UP000826254"/>
    </source>
</evidence>
<gene>
    <name evidence="2" type="ORF">K6T50_03225</name>
</gene>
<dbReference type="Pfam" id="PF01722">
    <property type="entry name" value="BolA"/>
    <property type="match status" value="1"/>
</dbReference>
<keyword evidence="3" id="KW-1185">Reference proteome</keyword>
<proteinExistence type="inferred from homology"/>
<dbReference type="PIRSF" id="PIRSF003113">
    <property type="entry name" value="BolA"/>
    <property type="match status" value="1"/>
</dbReference>
<comment type="similarity">
    <text evidence="1">Belongs to the BolA/IbaG family.</text>
</comment>
<sequence>MSTEEVEAAIEAGIEDCEATVTTPRAPDPDHEDAHFAAVVVSPAFEGKSLVQQHELVYDAVGDAMTREVHALEIKTYTPEEYEEHAE</sequence>
<dbReference type="Gene3D" id="3.30.300.90">
    <property type="entry name" value="BolA-like"/>
    <property type="match status" value="1"/>
</dbReference>
<dbReference type="KEGG" id="hmp:K6T50_03225"/>
<accession>A0A8T8WGQ3</accession>
<evidence type="ECO:0000256" key="1">
    <source>
        <dbReference type="ARBA" id="ARBA00005578"/>
    </source>
</evidence>
<evidence type="ECO:0000313" key="2">
    <source>
        <dbReference type="EMBL" id="QZP39010.1"/>
    </source>
</evidence>
<name>A0A8T8WGQ3_9EURY</name>
<dbReference type="SUPFAM" id="SSF82657">
    <property type="entry name" value="BolA-like"/>
    <property type="match status" value="1"/>
</dbReference>
<organism evidence="2 3">
    <name type="scientific">Halobaculum magnesiiphilum</name>
    <dbReference type="NCBI Taxonomy" id="1017351"/>
    <lineage>
        <taxon>Archaea</taxon>
        <taxon>Methanobacteriati</taxon>
        <taxon>Methanobacteriota</taxon>
        <taxon>Stenosarchaea group</taxon>
        <taxon>Halobacteria</taxon>
        <taxon>Halobacteriales</taxon>
        <taxon>Haloferacaceae</taxon>
        <taxon>Halobaculum</taxon>
    </lineage>
</organism>
<reference evidence="2 3" key="1">
    <citation type="journal article" date="2021" name="Int. J. Syst. Evol. Microbiol.">
        <title>Halobaculum halophilum sp. nov. and Halobaculum salinum sp. nov., isolated from salt lake and saline soil.</title>
        <authorList>
            <person name="Cui H.L."/>
            <person name="Shi X.W."/>
            <person name="Yin X.M."/>
            <person name="Yang X.Y."/>
            <person name="Hou J."/>
            <person name="Zhu L."/>
        </authorList>
    </citation>
    <scope>NUCLEOTIDE SEQUENCE [LARGE SCALE GENOMIC DNA]</scope>
    <source>
        <strain evidence="2 3">NBRC 109044</strain>
    </source>
</reference>
<dbReference type="InterPro" id="IPR002634">
    <property type="entry name" value="BolA"/>
</dbReference>
<dbReference type="PANTHER" id="PTHR46229:SF2">
    <property type="entry name" value="BOLA-LIKE PROTEIN 1"/>
    <property type="match status" value="1"/>
</dbReference>
<dbReference type="AlphaFoldDB" id="A0A8T8WGQ3"/>
<dbReference type="RefSeq" id="WP_222608808.1">
    <property type="nucleotide sequence ID" value="NZ_CP081958.1"/>
</dbReference>
<dbReference type="InterPro" id="IPR050961">
    <property type="entry name" value="BolA/IbaG_stress_morph_reg"/>
</dbReference>
<dbReference type="PANTHER" id="PTHR46229">
    <property type="entry name" value="BOLA TRANSCRIPTION REGULATOR"/>
    <property type="match status" value="1"/>
</dbReference>
<dbReference type="GeneID" id="67177121"/>
<dbReference type="Proteomes" id="UP000826254">
    <property type="component" value="Chromosome"/>
</dbReference>
<dbReference type="InterPro" id="IPR036065">
    <property type="entry name" value="BolA-like_sf"/>
</dbReference>
<protein>
    <submittedName>
        <fullName evidence="2">BolA family transcriptional regulator</fullName>
    </submittedName>
</protein>